<dbReference type="PANTHER" id="PTHR10652:SF0">
    <property type="entry name" value="ADENYLYL CYCLASE-ASSOCIATED PROTEIN"/>
    <property type="match status" value="1"/>
</dbReference>
<evidence type="ECO:0000259" key="1">
    <source>
        <dbReference type="Pfam" id="PF21938"/>
    </source>
</evidence>
<organism evidence="2 3">
    <name type="scientific">Porphyra umbilicalis</name>
    <name type="common">Purple laver</name>
    <name type="synonym">Red alga</name>
    <dbReference type="NCBI Taxonomy" id="2786"/>
    <lineage>
        <taxon>Eukaryota</taxon>
        <taxon>Rhodophyta</taxon>
        <taxon>Bangiophyceae</taxon>
        <taxon>Bangiales</taxon>
        <taxon>Bangiaceae</taxon>
        <taxon>Porphyra</taxon>
    </lineage>
</organism>
<dbReference type="AlphaFoldDB" id="A0A1X6NK25"/>
<dbReference type="GO" id="GO:0019933">
    <property type="term" value="P:cAMP-mediated signaling"/>
    <property type="evidence" value="ECO:0007669"/>
    <property type="project" value="TreeGrafter"/>
</dbReference>
<reference evidence="2 3" key="1">
    <citation type="submission" date="2017-03" db="EMBL/GenBank/DDBJ databases">
        <title>WGS assembly of Porphyra umbilicalis.</title>
        <authorList>
            <person name="Brawley S.H."/>
            <person name="Blouin N.A."/>
            <person name="Ficko-Blean E."/>
            <person name="Wheeler G.L."/>
            <person name="Lohr M."/>
            <person name="Goodson H.V."/>
            <person name="Jenkins J.W."/>
            <person name="Blaby-Haas C.E."/>
            <person name="Helliwell K.E."/>
            <person name="Chan C."/>
            <person name="Marriage T."/>
            <person name="Bhattacharya D."/>
            <person name="Klein A.S."/>
            <person name="Badis Y."/>
            <person name="Brodie J."/>
            <person name="Cao Y."/>
            <person name="Collen J."/>
            <person name="Dittami S.M."/>
            <person name="Gachon C.M."/>
            <person name="Green B.R."/>
            <person name="Karpowicz S."/>
            <person name="Kim J.W."/>
            <person name="Kudahl U."/>
            <person name="Lin S."/>
            <person name="Michel G."/>
            <person name="Mittag M."/>
            <person name="Olson B.J."/>
            <person name="Pangilinan J."/>
            <person name="Peng Y."/>
            <person name="Qiu H."/>
            <person name="Shu S."/>
            <person name="Singer J.T."/>
            <person name="Smith A.G."/>
            <person name="Sprecher B.N."/>
            <person name="Wagner V."/>
            <person name="Wang W."/>
            <person name="Wang Z.-Y."/>
            <person name="Yan J."/>
            <person name="Yarish C."/>
            <person name="Zoeuner-Riek S."/>
            <person name="Zhuang Y."/>
            <person name="Zou Y."/>
            <person name="Lindquist E.A."/>
            <person name="Grimwood J."/>
            <person name="Barry K."/>
            <person name="Rokhsar D.S."/>
            <person name="Schmutz J."/>
            <person name="Stiller J.W."/>
            <person name="Grossman A.R."/>
            <person name="Prochnik S.E."/>
        </authorList>
    </citation>
    <scope>NUCLEOTIDE SEQUENCE [LARGE SCALE GENOMIC DNA]</scope>
    <source>
        <strain evidence="2">4086291</strain>
    </source>
</reference>
<dbReference type="GO" id="GO:0003779">
    <property type="term" value="F:actin binding"/>
    <property type="evidence" value="ECO:0007669"/>
    <property type="project" value="InterPro"/>
</dbReference>
<evidence type="ECO:0000313" key="2">
    <source>
        <dbReference type="EMBL" id="OSX68890.1"/>
    </source>
</evidence>
<dbReference type="InterPro" id="IPR001837">
    <property type="entry name" value="Adenylate_cyclase-assoc_CAP"/>
</dbReference>
<protein>
    <recommendedName>
        <fullName evidence="1">CAP N-terminal domain-containing protein</fullName>
    </recommendedName>
</protein>
<dbReference type="Pfam" id="PF21938">
    <property type="entry name" value="CAP_N"/>
    <property type="match status" value="1"/>
</dbReference>
<dbReference type="Proteomes" id="UP000218209">
    <property type="component" value="Unassembled WGS sequence"/>
</dbReference>
<dbReference type="GO" id="GO:0005737">
    <property type="term" value="C:cytoplasm"/>
    <property type="evidence" value="ECO:0007669"/>
    <property type="project" value="TreeGrafter"/>
</dbReference>
<dbReference type="SUPFAM" id="SSF101278">
    <property type="entry name" value="N-terminal domain of adenylylcyclase associated protein, CAP"/>
    <property type="match status" value="1"/>
</dbReference>
<proteinExistence type="predicted"/>
<dbReference type="Gene3D" id="1.25.40.330">
    <property type="entry name" value="Adenylate cyclase-associated CAP, N-terminal domain"/>
    <property type="match status" value="2"/>
</dbReference>
<sequence length="243" mass="24692">MGAKTADNKAAQQAWVRSVRALYAALKAFVKDRHTTCLMWNTGAAQGASSGGGAAPATAGGSGSGAGLAGGACFDAHTGEALAAYLAASKALGGPVQAQAASLADAFKAEAALLESVSKTPKPKDAAAALQPLLEPIGRAMGAAAVYGSSWAPRDALFNHLTGVGESVGVLGWVAVDSKPVSYINDMEGAGDFYLNKALMGAKTANNKAAQQAWVRSVRALYAALKAYVKEHHSVCLTWNTAQ</sequence>
<dbReference type="GO" id="GO:0008179">
    <property type="term" value="F:adenylate cyclase binding"/>
    <property type="evidence" value="ECO:0007669"/>
    <property type="project" value="TreeGrafter"/>
</dbReference>
<dbReference type="OrthoDB" id="77251at2759"/>
<feature type="domain" description="CAP N-terminal" evidence="1">
    <location>
        <begin position="74"/>
        <end position="237"/>
    </location>
</feature>
<name>A0A1X6NK25_PORUM</name>
<evidence type="ECO:0000313" key="3">
    <source>
        <dbReference type="Proteomes" id="UP000218209"/>
    </source>
</evidence>
<dbReference type="PANTHER" id="PTHR10652">
    <property type="entry name" value="ADENYLYL CYCLASE-ASSOCIATED PROTEIN"/>
    <property type="match status" value="1"/>
</dbReference>
<dbReference type="GO" id="GO:0007015">
    <property type="term" value="P:actin filament organization"/>
    <property type="evidence" value="ECO:0007669"/>
    <property type="project" value="TreeGrafter"/>
</dbReference>
<gene>
    <name evidence="2" type="ORF">BU14_2124s0001</name>
</gene>
<dbReference type="EMBL" id="KV919986">
    <property type="protein sequence ID" value="OSX68890.1"/>
    <property type="molecule type" value="Genomic_DNA"/>
</dbReference>
<dbReference type="InterPro" id="IPR053950">
    <property type="entry name" value="CAP_N"/>
</dbReference>
<accession>A0A1X6NK25</accession>
<keyword evidence="3" id="KW-1185">Reference proteome</keyword>
<dbReference type="InterPro" id="IPR036222">
    <property type="entry name" value="CAP_N_sf"/>
</dbReference>